<keyword evidence="2" id="KW-1185">Reference proteome</keyword>
<gene>
    <name evidence="1" type="ORF">SAMN05444398_101866</name>
</gene>
<dbReference type="EMBL" id="FRBR01000001">
    <property type="protein sequence ID" value="SHL17708.1"/>
    <property type="molecule type" value="Genomic_DNA"/>
</dbReference>
<evidence type="ECO:0000313" key="2">
    <source>
        <dbReference type="Proteomes" id="UP000183974"/>
    </source>
</evidence>
<protein>
    <submittedName>
        <fullName evidence="1">Uncharacterized protein</fullName>
    </submittedName>
</protein>
<sequence length="47" mass="4763">MAKAPIRSAGGDLLQDAPNGLAAAAWRLAGSDRCNAAFKITSGCETD</sequence>
<dbReference type="Proteomes" id="UP000183974">
    <property type="component" value="Unassembled WGS sequence"/>
</dbReference>
<evidence type="ECO:0000313" key="1">
    <source>
        <dbReference type="EMBL" id="SHL17708.1"/>
    </source>
</evidence>
<accession>A0A1M6YHL4</accession>
<dbReference type="STRING" id="337701.SAMN05444398_101866"/>
<proteinExistence type="predicted"/>
<dbReference type="RefSeq" id="WP_159437759.1">
    <property type="nucleotide sequence ID" value="NZ_BMLR01000001.1"/>
</dbReference>
<dbReference type="AlphaFoldDB" id="A0A1M6YHL4"/>
<name>A0A1M6YHL4_9RHOB</name>
<organism evidence="1 2">
    <name type="scientific">Roseovarius pacificus</name>
    <dbReference type="NCBI Taxonomy" id="337701"/>
    <lineage>
        <taxon>Bacteria</taxon>
        <taxon>Pseudomonadati</taxon>
        <taxon>Pseudomonadota</taxon>
        <taxon>Alphaproteobacteria</taxon>
        <taxon>Rhodobacterales</taxon>
        <taxon>Roseobacteraceae</taxon>
        <taxon>Roseovarius</taxon>
    </lineage>
</organism>
<reference evidence="1 2" key="1">
    <citation type="submission" date="2016-11" db="EMBL/GenBank/DDBJ databases">
        <authorList>
            <person name="Jaros S."/>
            <person name="Januszkiewicz K."/>
            <person name="Wedrychowicz H."/>
        </authorList>
    </citation>
    <scope>NUCLEOTIDE SEQUENCE [LARGE SCALE GENOMIC DNA]</scope>
    <source>
        <strain evidence="1 2">DSM 29589</strain>
    </source>
</reference>